<keyword evidence="1" id="KW-0472">Membrane</keyword>
<accession>A0A073AXF4</accession>
<feature type="transmembrane region" description="Helical" evidence="1">
    <location>
        <begin position="32"/>
        <end position="49"/>
    </location>
</feature>
<proteinExistence type="predicted"/>
<evidence type="ECO:0000256" key="1">
    <source>
        <dbReference type="SAM" id="Phobius"/>
    </source>
</evidence>
<feature type="transmembrane region" description="Helical" evidence="1">
    <location>
        <begin position="229"/>
        <end position="248"/>
    </location>
</feature>
<feature type="transmembrane region" description="Helical" evidence="1">
    <location>
        <begin position="61"/>
        <end position="82"/>
    </location>
</feature>
<dbReference type="AlphaFoldDB" id="A0A073AXF4"/>
<evidence type="ECO:0000313" key="3">
    <source>
        <dbReference type="Proteomes" id="UP000031419"/>
    </source>
</evidence>
<reference evidence="2 3" key="1">
    <citation type="submission" date="2014-06" db="EMBL/GenBank/DDBJ databases">
        <title>Saccharopolyspora rectivirgula DSM-43113 Genome sequencing.</title>
        <authorList>
            <person name="Barrera C."/>
            <person name="Millon L."/>
            <person name="Rognon B."/>
            <person name="Zaugg C."/>
            <person name="Monod M."/>
        </authorList>
    </citation>
    <scope>NUCLEOTIDE SEQUENCE [LARGE SCALE GENOMIC DNA]</scope>
    <source>
        <strain evidence="2 3">DSM 43113</strain>
    </source>
</reference>
<feature type="transmembrane region" description="Helical" evidence="1">
    <location>
        <begin position="195"/>
        <end position="217"/>
    </location>
</feature>
<protein>
    <submittedName>
        <fullName evidence="2">Uncharacterized protein</fullName>
    </submittedName>
</protein>
<dbReference type="Proteomes" id="UP000031419">
    <property type="component" value="Unassembled WGS sequence"/>
</dbReference>
<keyword evidence="3" id="KW-1185">Reference proteome</keyword>
<organism evidence="2 3">
    <name type="scientific">Saccharopolyspora rectivirgula</name>
    <dbReference type="NCBI Taxonomy" id="28042"/>
    <lineage>
        <taxon>Bacteria</taxon>
        <taxon>Bacillati</taxon>
        <taxon>Actinomycetota</taxon>
        <taxon>Actinomycetes</taxon>
        <taxon>Pseudonocardiales</taxon>
        <taxon>Pseudonocardiaceae</taxon>
        <taxon>Saccharopolyspora</taxon>
    </lineage>
</organism>
<feature type="transmembrane region" description="Helical" evidence="1">
    <location>
        <begin position="132"/>
        <end position="149"/>
    </location>
</feature>
<keyword evidence="1" id="KW-0812">Transmembrane</keyword>
<dbReference type="eggNOG" id="ENOG5032M2J">
    <property type="taxonomic scope" value="Bacteria"/>
</dbReference>
<feature type="non-terminal residue" evidence="2">
    <location>
        <position position="1"/>
    </location>
</feature>
<evidence type="ECO:0000313" key="2">
    <source>
        <dbReference type="EMBL" id="KEI43737.1"/>
    </source>
</evidence>
<gene>
    <name evidence="2" type="ORF">GU90_14260</name>
</gene>
<sequence length="253" mass="25655">LAAGVCGLLAALLPQLEVPLWLRDPTTYPARMFWPAAAVQLLVGAGMLVPRLAERLRPVLAVGWSAVPLAAAGVLDSALMAIQSVGAGVRAGMWFGGAAVLLAVLAGLVATVAGWVERDEVDLTELDADRRAGWLAAIASPLAALAFALPVLSAPDFSPPALTHTFTTASWGLLLALAVVVGAVVLAPRCRRGPAVALLVGAAAVVAVRGAEFPLTAGRVDGPEPGPGLWAAVLCLVVLLAGALVVSWRGRAG</sequence>
<comment type="caution">
    <text evidence="2">The sequence shown here is derived from an EMBL/GenBank/DDBJ whole genome shotgun (WGS) entry which is preliminary data.</text>
</comment>
<keyword evidence="1" id="KW-1133">Transmembrane helix</keyword>
<dbReference type="EMBL" id="JNVU01000036">
    <property type="protein sequence ID" value="KEI43737.1"/>
    <property type="molecule type" value="Genomic_DNA"/>
</dbReference>
<feature type="transmembrane region" description="Helical" evidence="1">
    <location>
        <begin position="94"/>
        <end position="116"/>
    </location>
</feature>
<name>A0A073AXF4_9PSEU</name>
<feature type="transmembrane region" description="Helical" evidence="1">
    <location>
        <begin position="169"/>
        <end position="188"/>
    </location>
</feature>